<keyword evidence="4" id="KW-1185">Reference proteome</keyword>
<feature type="compositionally biased region" description="Basic and acidic residues" evidence="1">
    <location>
        <begin position="153"/>
        <end position="163"/>
    </location>
</feature>
<dbReference type="Gene3D" id="3.10.20.90">
    <property type="entry name" value="Phosphatidylinositol 3-kinase Catalytic Subunit, Chain A, domain 1"/>
    <property type="match status" value="1"/>
</dbReference>
<gene>
    <name evidence="3" type="ORF">L207DRAFT_460856</name>
</gene>
<accession>A0A2J6RNF2</accession>
<dbReference type="Proteomes" id="UP000235786">
    <property type="component" value="Unassembled WGS sequence"/>
</dbReference>
<dbReference type="OrthoDB" id="3365399at2759"/>
<evidence type="ECO:0000256" key="1">
    <source>
        <dbReference type="SAM" id="MobiDB-lite"/>
    </source>
</evidence>
<feature type="compositionally biased region" description="Polar residues" evidence="1">
    <location>
        <begin position="141"/>
        <end position="151"/>
    </location>
</feature>
<feature type="region of interest" description="Disordered" evidence="1">
    <location>
        <begin position="1"/>
        <end position="23"/>
    </location>
</feature>
<organism evidence="3 4">
    <name type="scientific">Hyaloscypha variabilis (strain UAMH 11265 / GT02V1 / F)</name>
    <name type="common">Meliniomyces variabilis</name>
    <dbReference type="NCBI Taxonomy" id="1149755"/>
    <lineage>
        <taxon>Eukaryota</taxon>
        <taxon>Fungi</taxon>
        <taxon>Dikarya</taxon>
        <taxon>Ascomycota</taxon>
        <taxon>Pezizomycotina</taxon>
        <taxon>Leotiomycetes</taxon>
        <taxon>Helotiales</taxon>
        <taxon>Hyaloscyphaceae</taxon>
        <taxon>Hyaloscypha</taxon>
        <taxon>Hyaloscypha variabilis</taxon>
    </lineage>
</organism>
<dbReference type="InterPro" id="IPR022617">
    <property type="entry name" value="Rad60/SUMO-like_dom"/>
</dbReference>
<evidence type="ECO:0000313" key="4">
    <source>
        <dbReference type="Proteomes" id="UP000235786"/>
    </source>
</evidence>
<dbReference type="InterPro" id="IPR029071">
    <property type="entry name" value="Ubiquitin-like_domsf"/>
</dbReference>
<sequence length="496" mass="55464">MADLPGDNGTKEPVAPPKKRSLFNKSAIERAAEADKAIDFFSRAKDIYPQRLAEEERRRQKKIVKLERKRSSASAEIKDPMSPGGKKRKVSIQKEGREGQSSDSAGELDQDDERSWNRRGSSHSTPSSSRRKSRSSPSQSKNHASPTSLSARYSKDLLAEKRPPPKNNAPKGYISLTDSDSEGGKTALPVRKPPIKPITIDDDEDDLYGAPAPRRAPTPEVDDGLQFSDEEFPELILQAREREREKEQQKMRTANTFSEKNHAVKGSDSLDDIFDSGTSTPVDFDPTIEILITSRMEGTKPLKVKRKLSQRLKEVRLSWCDKQTIDGQPLDQAYKATMFLTWKKIKVYDVTTCSSLGLKVDGRGRLSGDADGVDGEGRIHLEAWTEDAWDYYIAKKAAKQKREQGGSDDEAAARDAKENAVPKVKLIMKARGMEDYKIVVKADTAIQKMIAAYRKARDVPEEKRIAVYFEGDELNPATEIGQTELEDMDLLEVHIG</sequence>
<feature type="compositionally biased region" description="Low complexity" evidence="1">
    <location>
        <begin position="118"/>
        <end position="128"/>
    </location>
</feature>
<evidence type="ECO:0000259" key="2">
    <source>
        <dbReference type="Pfam" id="PF11976"/>
    </source>
</evidence>
<reference evidence="3 4" key="1">
    <citation type="submission" date="2016-04" db="EMBL/GenBank/DDBJ databases">
        <title>A degradative enzymes factory behind the ericoid mycorrhizal symbiosis.</title>
        <authorList>
            <consortium name="DOE Joint Genome Institute"/>
            <person name="Martino E."/>
            <person name="Morin E."/>
            <person name="Grelet G."/>
            <person name="Kuo A."/>
            <person name="Kohler A."/>
            <person name="Daghino S."/>
            <person name="Barry K."/>
            <person name="Choi C."/>
            <person name="Cichocki N."/>
            <person name="Clum A."/>
            <person name="Copeland A."/>
            <person name="Hainaut M."/>
            <person name="Haridas S."/>
            <person name="Labutti K."/>
            <person name="Lindquist E."/>
            <person name="Lipzen A."/>
            <person name="Khouja H.-R."/>
            <person name="Murat C."/>
            <person name="Ohm R."/>
            <person name="Olson A."/>
            <person name="Spatafora J."/>
            <person name="Veneault-Fourrey C."/>
            <person name="Henrissat B."/>
            <person name="Grigoriev I."/>
            <person name="Martin F."/>
            <person name="Perotto S."/>
        </authorList>
    </citation>
    <scope>NUCLEOTIDE SEQUENCE [LARGE SCALE GENOMIC DNA]</scope>
    <source>
        <strain evidence="3 4">F</strain>
    </source>
</reference>
<dbReference type="SUPFAM" id="SSF54236">
    <property type="entry name" value="Ubiquitin-like"/>
    <property type="match status" value="1"/>
</dbReference>
<name>A0A2J6RNF2_HYAVF</name>
<dbReference type="EMBL" id="KZ613946">
    <property type="protein sequence ID" value="PMD40038.1"/>
    <property type="molecule type" value="Genomic_DNA"/>
</dbReference>
<feature type="domain" description="Rad60/SUMO-like" evidence="2">
    <location>
        <begin position="425"/>
        <end position="495"/>
    </location>
</feature>
<proteinExistence type="predicted"/>
<dbReference type="AlphaFoldDB" id="A0A2J6RNF2"/>
<feature type="region of interest" description="Disordered" evidence="1">
    <location>
        <begin position="45"/>
        <end position="225"/>
    </location>
</feature>
<dbReference type="Pfam" id="PF11976">
    <property type="entry name" value="Rad60-SLD"/>
    <property type="match status" value="1"/>
</dbReference>
<feature type="compositionally biased region" description="Basic and acidic residues" evidence="1">
    <location>
        <begin position="45"/>
        <end position="70"/>
    </location>
</feature>
<evidence type="ECO:0000313" key="3">
    <source>
        <dbReference type="EMBL" id="PMD40038.1"/>
    </source>
</evidence>
<protein>
    <recommendedName>
        <fullName evidence="2">Rad60/SUMO-like domain-containing protein</fullName>
    </recommendedName>
</protein>